<keyword evidence="3" id="KW-1185">Reference proteome</keyword>
<accession>A0A939LTL0</accession>
<reference evidence="2" key="1">
    <citation type="submission" date="2021-03" db="EMBL/GenBank/DDBJ databases">
        <title>Leucobacter chromiisoli sp. nov., isolated from chromium-containing soil of chemical plant.</title>
        <authorList>
            <person name="Xu Z."/>
        </authorList>
    </citation>
    <scope>NUCLEOTIDE SEQUENCE</scope>
    <source>
        <strain evidence="2">A2</strain>
    </source>
</reference>
<dbReference type="RefSeq" id="WP_208044349.1">
    <property type="nucleotide sequence ID" value="NZ_JAGDYL010000001.1"/>
</dbReference>
<protein>
    <submittedName>
        <fullName evidence="2">Uncharacterized protein</fullName>
    </submittedName>
</protein>
<keyword evidence="1" id="KW-0812">Transmembrane</keyword>
<keyword evidence="1" id="KW-0472">Membrane</keyword>
<sequence>MSGTWTDGRHAGGTEEQAPMSGHRVPVWAWWLVLGITLLVLGGVAAIIWADANSGDSSNARAAAEAYLDAVEAGDAEEANGHARVDTRSRQTELLRSDVLEEADERISDVDLGRLRVDSERGSAWGAVEYRLDGRRYSDRLELARDSDGWYVRDGLTIELPFDWSGEGGPFALAGFDEVLSGAESLEVYPAVYGIEAPNEFFEVVGDGRMVAAPESTDLFGDYERAPEHGVWTRPTDAYWDEMRTRVAEWYDDCAEKGTAAELRSCGIEIDVPLSAVAAELDVEVVREPGIIEGYGWQTFEVDTDGEFLARPKTDDGGASELSGRNSYAEASVEISSDGEMRVEVTPYY</sequence>
<organism evidence="2 3">
    <name type="scientific">Leucobacter ruminantium</name>
    <dbReference type="NCBI Taxonomy" id="1289170"/>
    <lineage>
        <taxon>Bacteria</taxon>
        <taxon>Bacillati</taxon>
        <taxon>Actinomycetota</taxon>
        <taxon>Actinomycetes</taxon>
        <taxon>Micrococcales</taxon>
        <taxon>Microbacteriaceae</taxon>
        <taxon>Leucobacter</taxon>
    </lineage>
</organism>
<evidence type="ECO:0000313" key="3">
    <source>
        <dbReference type="Proteomes" id="UP000664398"/>
    </source>
</evidence>
<evidence type="ECO:0000256" key="1">
    <source>
        <dbReference type="SAM" id="Phobius"/>
    </source>
</evidence>
<dbReference type="Proteomes" id="UP000664398">
    <property type="component" value="Unassembled WGS sequence"/>
</dbReference>
<evidence type="ECO:0000313" key="2">
    <source>
        <dbReference type="EMBL" id="MBO1803866.1"/>
    </source>
</evidence>
<gene>
    <name evidence="2" type="ORF">J4H91_00835</name>
</gene>
<name>A0A939LTL0_9MICO</name>
<comment type="caution">
    <text evidence="2">The sequence shown here is derived from an EMBL/GenBank/DDBJ whole genome shotgun (WGS) entry which is preliminary data.</text>
</comment>
<dbReference type="EMBL" id="JAGDYL010000001">
    <property type="protein sequence ID" value="MBO1803866.1"/>
    <property type="molecule type" value="Genomic_DNA"/>
</dbReference>
<feature type="transmembrane region" description="Helical" evidence="1">
    <location>
        <begin position="28"/>
        <end position="50"/>
    </location>
</feature>
<dbReference type="AlphaFoldDB" id="A0A939LTL0"/>
<proteinExistence type="predicted"/>
<keyword evidence="1" id="KW-1133">Transmembrane helix</keyword>